<organism evidence="2 3">
    <name type="scientific">Cardiocondyla obscurior</name>
    <dbReference type="NCBI Taxonomy" id="286306"/>
    <lineage>
        <taxon>Eukaryota</taxon>
        <taxon>Metazoa</taxon>
        <taxon>Ecdysozoa</taxon>
        <taxon>Arthropoda</taxon>
        <taxon>Hexapoda</taxon>
        <taxon>Insecta</taxon>
        <taxon>Pterygota</taxon>
        <taxon>Neoptera</taxon>
        <taxon>Endopterygota</taxon>
        <taxon>Hymenoptera</taxon>
        <taxon>Apocrita</taxon>
        <taxon>Aculeata</taxon>
        <taxon>Formicoidea</taxon>
        <taxon>Formicidae</taxon>
        <taxon>Myrmicinae</taxon>
        <taxon>Cardiocondyla</taxon>
    </lineage>
</organism>
<evidence type="ECO:0000313" key="3">
    <source>
        <dbReference type="Proteomes" id="UP001430953"/>
    </source>
</evidence>
<name>A0AAW2EV07_9HYME</name>
<dbReference type="Proteomes" id="UP001430953">
    <property type="component" value="Unassembled WGS sequence"/>
</dbReference>
<evidence type="ECO:0000256" key="1">
    <source>
        <dbReference type="SAM" id="MobiDB-lite"/>
    </source>
</evidence>
<dbReference type="EMBL" id="JADYXP020000017">
    <property type="protein sequence ID" value="KAL0107148.1"/>
    <property type="molecule type" value="Genomic_DNA"/>
</dbReference>
<keyword evidence="3" id="KW-1185">Reference proteome</keyword>
<evidence type="ECO:0000313" key="2">
    <source>
        <dbReference type="EMBL" id="KAL0107148.1"/>
    </source>
</evidence>
<feature type="region of interest" description="Disordered" evidence="1">
    <location>
        <begin position="16"/>
        <end position="46"/>
    </location>
</feature>
<protein>
    <submittedName>
        <fullName evidence="2">Uncharacterized protein</fullName>
    </submittedName>
</protein>
<feature type="region of interest" description="Disordered" evidence="1">
    <location>
        <begin position="89"/>
        <end position="123"/>
    </location>
</feature>
<proteinExistence type="predicted"/>
<sequence length="123" mass="13265">MPECWVSIPRGLRHALSRSAPPHSTSLARPSLRQAQPLRPRDVARAPQLPPLASVYPAAVPSAASVRPPPSHLTTTASFSLFLFAPCARPRTSSPRPTRGNGRKAHRREVRGGGIVEKVVTAR</sequence>
<reference evidence="2 3" key="1">
    <citation type="submission" date="2023-03" db="EMBL/GenBank/DDBJ databases">
        <title>High recombination rates correlate with genetic variation in Cardiocondyla obscurior ants.</title>
        <authorList>
            <person name="Errbii M."/>
        </authorList>
    </citation>
    <scope>NUCLEOTIDE SEQUENCE [LARGE SCALE GENOMIC DNA]</scope>
    <source>
        <strain evidence="2">Alpha-2009</strain>
        <tissue evidence="2">Whole body</tissue>
    </source>
</reference>
<comment type="caution">
    <text evidence="2">The sequence shown here is derived from an EMBL/GenBank/DDBJ whole genome shotgun (WGS) entry which is preliminary data.</text>
</comment>
<feature type="compositionally biased region" description="Low complexity" evidence="1">
    <location>
        <begin position="89"/>
        <end position="99"/>
    </location>
</feature>
<gene>
    <name evidence="2" type="ORF">PUN28_015576</name>
</gene>
<accession>A0AAW2EV07</accession>
<dbReference type="AlphaFoldDB" id="A0AAW2EV07"/>